<accession>A0A927CK62</accession>
<proteinExistence type="predicted"/>
<dbReference type="PANTHER" id="PTHR43280:SF2">
    <property type="entry name" value="HTH-TYPE TRANSCRIPTIONAL REGULATOR EXSA"/>
    <property type="match status" value="1"/>
</dbReference>
<dbReference type="Proteomes" id="UP000632125">
    <property type="component" value="Unassembled WGS sequence"/>
</dbReference>
<dbReference type="RefSeq" id="WP_190860703.1">
    <property type="nucleotide sequence ID" value="NZ_JACXIY010000013.1"/>
</dbReference>
<evidence type="ECO:0000313" key="5">
    <source>
        <dbReference type="EMBL" id="MBD2868965.1"/>
    </source>
</evidence>
<evidence type="ECO:0000259" key="4">
    <source>
        <dbReference type="PROSITE" id="PS01124"/>
    </source>
</evidence>
<protein>
    <submittedName>
        <fullName evidence="5">Helix-turn-helix transcriptional regulator</fullName>
    </submittedName>
</protein>
<dbReference type="AlphaFoldDB" id="A0A927CK62"/>
<dbReference type="GO" id="GO:0003700">
    <property type="term" value="F:DNA-binding transcription factor activity"/>
    <property type="evidence" value="ECO:0007669"/>
    <property type="project" value="InterPro"/>
</dbReference>
<dbReference type="InterPro" id="IPR003313">
    <property type="entry name" value="AraC-bd"/>
</dbReference>
<evidence type="ECO:0000313" key="6">
    <source>
        <dbReference type="Proteomes" id="UP000632125"/>
    </source>
</evidence>
<reference evidence="5" key="1">
    <citation type="submission" date="2020-09" db="EMBL/GenBank/DDBJ databases">
        <title>A novel bacterium of genus Paenibacillus, isolated from South China Sea.</title>
        <authorList>
            <person name="Huang H."/>
            <person name="Mo K."/>
            <person name="Hu Y."/>
        </authorList>
    </citation>
    <scope>NUCLEOTIDE SEQUENCE</scope>
    <source>
        <strain evidence="5">IB182493</strain>
    </source>
</reference>
<keyword evidence="1" id="KW-0805">Transcription regulation</keyword>
<evidence type="ECO:0000256" key="3">
    <source>
        <dbReference type="ARBA" id="ARBA00023163"/>
    </source>
</evidence>
<dbReference type="Gene3D" id="2.60.120.10">
    <property type="entry name" value="Jelly Rolls"/>
    <property type="match status" value="1"/>
</dbReference>
<keyword evidence="2" id="KW-0238">DNA-binding</keyword>
<dbReference type="SUPFAM" id="SSF46689">
    <property type="entry name" value="Homeodomain-like"/>
    <property type="match status" value="1"/>
</dbReference>
<sequence>MSLWPPLDNRFQPVVHYANRLACRPGERFGPRLISDCQFLFVSAGTGKIQVCGQTYKASPGCLFYYGPRQPHLIEASEVNPFVLYGLHFTPQGVLEEHPPPEPPPIVPYRPGMEMENEACDSGQPFPFIQQTGMWPLVFFEAAVKEYRNRAPMAPLMLRGLFMQFIVKLSAWVRERQLPASALERHIAAIKDLLDRKAGEPYHSNWIQLSTPYSHDYMARLFRDRFGVSPHMYHTERRIGMARKLLEGTGMTVTEISERLQFQSVHYFSKWFKRSTGEQPTQYRMRMRMI</sequence>
<keyword evidence="3" id="KW-0804">Transcription</keyword>
<evidence type="ECO:0000256" key="1">
    <source>
        <dbReference type="ARBA" id="ARBA00023015"/>
    </source>
</evidence>
<feature type="domain" description="HTH araC/xylS-type" evidence="4">
    <location>
        <begin position="184"/>
        <end position="286"/>
    </location>
</feature>
<gene>
    <name evidence="5" type="ORF">IDH41_10270</name>
</gene>
<dbReference type="PROSITE" id="PS01124">
    <property type="entry name" value="HTH_ARAC_FAMILY_2"/>
    <property type="match status" value="1"/>
</dbReference>
<dbReference type="EMBL" id="JACXIY010000013">
    <property type="protein sequence ID" value="MBD2868965.1"/>
    <property type="molecule type" value="Genomic_DNA"/>
</dbReference>
<name>A0A927CK62_9BACL</name>
<dbReference type="GO" id="GO:0043565">
    <property type="term" value="F:sequence-specific DNA binding"/>
    <property type="evidence" value="ECO:0007669"/>
    <property type="project" value="InterPro"/>
</dbReference>
<dbReference type="Pfam" id="PF02311">
    <property type="entry name" value="AraC_binding"/>
    <property type="match status" value="1"/>
</dbReference>
<dbReference type="Gene3D" id="1.10.10.60">
    <property type="entry name" value="Homeodomain-like"/>
    <property type="match status" value="1"/>
</dbReference>
<keyword evidence="6" id="KW-1185">Reference proteome</keyword>
<dbReference type="InterPro" id="IPR014710">
    <property type="entry name" value="RmlC-like_jellyroll"/>
</dbReference>
<organism evidence="5 6">
    <name type="scientific">Paenibacillus arenilitoris</name>
    <dbReference type="NCBI Taxonomy" id="2772299"/>
    <lineage>
        <taxon>Bacteria</taxon>
        <taxon>Bacillati</taxon>
        <taxon>Bacillota</taxon>
        <taxon>Bacilli</taxon>
        <taxon>Bacillales</taxon>
        <taxon>Paenibacillaceae</taxon>
        <taxon>Paenibacillus</taxon>
    </lineage>
</organism>
<dbReference type="SUPFAM" id="SSF51215">
    <property type="entry name" value="Regulatory protein AraC"/>
    <property type="match status" value="1"/>
</dbReference>
<dbReference type="InterPro" id="IPR009057">
    <property type="entry name" value="Homeodomain-like_sf"/>
</dbReference>
<dbReference type="SMART" id="SM00342">
    <property type="entry name" value="HTH_ARAC"/>
    <property type="match status" value="1"/>
</dbReference>
<dbReference type="InterPro" id="IPR037923">
    <property type="entry name" value="HTH-like"/>
</dbReference>
<evidence type="ECO:0000256" key="2">
    <source>
        <dbReference type="ARBA" id="ARBA00023125"/>
    </source>
</evidence>
<comment type="caution">
    <text evidence="5">The sequence shown here is derived from an EMBL/GenBank/DDBJ whole genome shotgun (WGS) entry which is preliminary data.</text>
</comment>
<dbReference type="PANTHER" id="PTHR43280">
    <property type="entry name" value="ARAC-FAMILY TRANSCRIPTIONAL REGULATOR"/>
    <property type="match status" value="1"/>
</dbReference>
<dbReference type="InterPro" id="IPR018060">
    <property type="entry name" value="HTH_AraC"/>
</dbReference>
<dbReference type="Pfam" id="PF12833">
    <property type="entry name" value="HTH_18"/>
    <property type="match status" value="1"/>
</dbReference>